<dbReference type="GO" id="GO:0016485">
    <property type="term" value="P:protein processing"/>
    <property type="evidence" value="ECO:0007669"/>
    <property type="project" value="InterPro"/>
</dbReference>
<dbReference type="Gene3D" id="1.10.472.100">
    <property type="entry name" value="Presenilin"/>
    <property type="match status" value="1"/>
</dbReference>
<comment type="subunit">
    <text evidence="8">Homodimer.</text>
</comment>
<dbReference type="FunFam" id="1.10.472.100:FF:000001">
    <property type="entry name" value="Presenilin"/>
    <property type="match status" value="1"/>
</dbReference>
<evidence type="ECO:0000256" key="3">
    <source>
        <dbReference type="ARBA" id="ARBA00022824"/>
    </source>
</evidence>
<accession>A0A3M7QK20</accession>
<comment type="domain">
    <text evidence="8">The PAL motif is required for normal active site conformation.</text>
</comment>
<dbReference type="GO" id="GO:0042500">
    <property type="term" value="F:aspartic endopeptidase activity, intramembrane cleaving"/>
    <property type="evidence" value="ECO:0007669"/>
    <property type="project" value="InterPro"/>
</dbReference>
<comment type="similarity">
    <text evidence="1 8">Belongs to the peptidase A22A family.</text>
</comment>
<dbReference type="GO" id="GO:0034205">
    <property type="term" value="P:amyloid-beta formation"/>
    <property type="evidence" value="ECO:0007669"/>
    <property type="project" value="TreeGrafter"/>
</dbReference>
<keyword evidence="3 8" id="KW-0256">Endoplasmic reticulum</keyword>
<feature type="transmembrane region" description="Helical" evidence="8">
    <location>
        <begin position="183"/>
        <end position="201"/>
    </location>
</feature>
<keyword evidence="8" id="KW-0645">Protease</keyword>
<evidence type="ECO:0000256" key="4">
    <source>
        <dbReference type="ARBA" id="ARBA00022976"/>
    </source>
</evidence>
<dbReference type="PANTHER" id="PTHR10202">
    <property type="entry name" value="PRESENILIN"/>
    <property type="match status" value="1"/>
</dbReference>
<keyword evidence="4 8" id="KW-0914">Notch signaling pathway</keyword>
<gene>
    <name evidence="10" type="ORF">BpHYR1_016708</name>
</gene>
<proteinExistence type="inferred from homology"/>
<dbReference type="InterPro" id="IPR001108">
    <property type="entry name" value="Peptidase_A22A"/>
</dbReference>
<evidence type="ECO:0000256" key="8">
    <source>
        <dbReference type="RuleBase" id="RU361148"/>
    </source>
</evidence>
<keyword evidence="7 8" id="KW-0472">Membrane</keyword>
<feature type="transmembrane region" description="Helical" evidence="8">
    <location>
        <begin position="438"/>
        <end position="457"/>
    </location>
</feature>
<feature type="compositionally biased region" description="Polar residues" evidence="9">
    <location>
        <begin position="33"/>
        <end position="42"/>
    </location>
</feature>
<feature type="transmembrane region" description="Helical" evidence="8">
    <location>
        <begin position="265"/>
        <end position="286"/>
    </location>
</feature>
<reference evidence="10 11" key="1">
    <citation type="journal article" date="2018" name="Sci. Rep.">
        <title>Genomic signatures of local adaptation to the degree of environmental predictability in rotifers.</title>
        <authorList>
            <person name="Franch-Gras L."/>
            <person name="Hahn C."/>
            <person name="Garcia-Roger E.M."/>
            <person name="Carmona M.J."/>
            <person name="Serra M."/>
            <person name="Gomez A."/>
        </authorList>
    </citation>
    <scope>NUCLEOTIDE SEQUENCE [LARGE SCALE GENOMIC DNA]</scope>
    <source>
        <strain evidence="10">HYR1</strain>
    </source>
</reference>
<dbReference type="GO" id="GO:0070765">
    <property type="term" value="C:gamma-secretase complex"/>
    <property type="evidence" value="ECO:0007669"/>
    <property type="project" value="TreeGrafter"/>
</dbReference>
<keyword evidence="11" id="KW-1185">Reference proteome</keyword>
<comment type="function">
    <text evidence="8">Probable subunit of the gamma-secretase complex, an endoprotease complex that catalyzes the intramembrane cleavage of integral membrane proteins such as Notch receptors.</text>
</comment>
<evidence type="ECO:0000256" key="9">
    <source>
        <dbReference type="SAM" id="MobiDB-lite"/>
    </source>
</evidence>
<dbReference type="EMBL" id="REGN01005847">
    <property type="protein sequence ID" value="RNA11786.1"/>
    <property type="molecule type" value="Genomic_DNA"/>
</dbReference>
<feature type="compositionally biased region" description="Basic and acidic residues" evidence="9">
    <location>
        <begin position="43"/>
        <end position="60"/>
    </location>
</feature>
<keyword evidence="2 8" id="KW-0812">Transmembrane</keyword>
<dbReference type="GO" id="GO:0005789">
    <property type="term" value="C:endoplasmic reticulum membrane"/>
    <property type="evidence" value="ECO:0007669"/>
    <property type="project" value="UniProtKB-SubCell"/>
</dbReference>
<dbReference type="InterPro" id="IPR042524">
    <property type="entry name" value="Presenilin_C"/>
</dbReference>
<dbReference type="GO" id="GO:0007219">
    <property type="term" value="P:Notch signaling pathway"/>
    <property type="evidence" value="ECO:0007669"/>
    <property type="project" value="UniProtKB-KW"/>
</dbReference>
<feature type="compositionally biased region" description="Low complexity" evidence="9">
    <location>
        <begin position="337"/>
        <end position="352"/>
    </location>
</feature>
<dbReference type="GO" id="GO:0000139">
    <property type="term" value="C:Golgi membrane"/>
    <property type="evidence" value="ECO:0007669"/>
    <property type="project" value="UniProtKB-SubCell"/>
</dbReference>
<feature type="region of interest" description="Disordered" evidence="9">
    <location>
        <begin position="335"/>
        <end position="358"/>
    </location>
</feature>
<dbReference type="GO" id="GO:0055074">
    <property type="term" value="P:calcium ion homeostasis"/>
    <property type="evidence" value="ECO:0007669"/>
    <property type="project" value="TreeGrafter"/>
</dbReference>
<evidence type="ECO:0000256" key="6">
    <source>
        <dbReference type="ARBA" id="ARBA00023034"/>
    </source>
</evidence>
<dbReference type="GO" id="GO:0006509">
    <property type="term" value="P:membrane protein ectodomain proteolysis"/>
    <property type="evidence" value="ECO:0007669"/>
    <property type="project" value="TreeGrafter"/>
</dbReference>
<keyword evidence="6 8" id="KW-0333">Golgi apparatus</keyword>
<comment type="caution">
    <text evidence="10">The sequence shown here is derived from an EMBL/GenBank/DDBJ whole genome shotgun (WGS) entry which is preliminary data.</text>
</comment>
<dbReference type="STRING" id="10195.A0A3M7QK20"/>
<dbReference type="Pfam" id="PF01080">
    <property type="entry name" value="Presenilin"/>
    <property type="match status" value="1"/>
</dbReference>
<evidence type="ECO:0000313" key="11">
    <source>
        <dbReference type="Proteomes" id="UP000276133"/>
    </source>
</evidence>
<sequence length="471" mass="53585">MSDLLDNSVNEYDLLKAANRQLENYRSKINAENMPSSSINSETEVKIIEPRNSRRPRDQVDGQASVELANRNGSPSNEEENLDEIEEELVLKYGAQHVVKLFVPVTICLIFVIASLSAIKSYQKSNGAQLIYTPFNEDSQDSNGTKLWMSIANASIFIGVVVVMTVVLILLYKFKFYKVIHGWLAFSSLMLLFLFTFMFITEFFKQFNIVIDMITLWILLWNFGIVGMAAIHWKGPLILQQIFLIFTCVQMALIFIKYLPEWTTWVLLAFISIWDLIAVLCPFGPLRILVETAKSRNDNLFPSMVYSSTLIYMMATGVDNDTPMEQDLTSNLNQVENDNQNTQSTSQTQGGDLRNRHSGARAHHANRQTIQELEHQQQEEEENGVKLGLGDFIFYSILVGKASILGDWNTVIACFVAILIGLCLTLVLLAVFHKPLPALPISLFFGLIFYFLTNLVVRPFYDNLTYYQVFI</sequence>
<evidence type="ECO:0000256" key="7">
    <source>
        <dbReference type="ARBA" id="ARBA00023136"/>
    </source>
</evidence>
<feature type="transmembrane region" description="Helical" evidence="8">
    <location>
        <begin position="147"/>
        <end position="171"/>
    </location>
</feature>
<comment type="subcellular location">
    <subcellularLocation>
        <location evidence="8">Endoplasmic reticulum membrane</location>
        <topology evidence="8">Multi-pass membrane protein</topology>
    </subcellularLocation>
    <subcellularLocation>
        <location evidence="8">Golgi apparatus membrane</location>
        <topology evidence="8">Multi-pass membrane protein</topology>
    </subcellularLocation>
</comment>
<feature type="transmembrane region" description="Helical" evidence="8">
    <location>
        <begin position="101"/>
        <end position="119"/>
    </location>
</feature>
<evidence type="ECO:0000256" key="2">
    <source>
        <dbReference type="ARBA" id="ARBA00022692"/>
    </source>
</evidence>
<evidence type="ECO:0000313" key="10">
    <source>
        <dbReference type="EMBL" id="RNA11786.1"/>
    </source>
</evidence>
<dbReference type="InterPro" id="IPR006639">
    <property type="entry name" value="Preselin/SPP"/>
</dbReference>
<organism evidence="10 11">
    <name type="scientific">Brachionus plicatilis</name>
    <name type="common">Marine rotifer</name>
    <name type="synonym">Brachionus muelleri</name>
    <dbReference type="NCBI Taxonomy" id="10195"/>
    <lineage>
        <taxon>Eukaryota</taxon>
        <taxon>Metazoa</taxon>
        <taxon>Spiralia</taxon>
        <taxon>Gnathifera</taxon>
        <taxon>Rotifera</taxon>
        <taxon>Eurotatoria</taxon>
        <taxon>Monogononta</taxon>
        <taxon>Pseudotrocha</taxon>
        <taxon>Ploima</taxon>
        <taxon>Brachionidae</taxon>
        <taxon>Brachionus</taxon>
    </lineage>
</organism>
<dbReference type="AlphaFoldDB" id="A0A3M7QK20"/>
<feature type="region of interest" description="Disordered" evidence="9">
    <location>
        <begin position="33"/>
        <end position="81"/>
    </location>
</feature>
<feature type="transmembrane region" description="Helical" evidence="8">
    <location>
        <begin position="207"/>
        <end position="230"/>
    </location>
</feature>
<dbReference type="PANTHER" id="PTHR10202:SF13">
    <property type="entry name" value="PRESENILIN HOMOLOG"/>
    <property type="match status" value="1"/>
</dbReference>
<evidence type="ECO:0000256" key="5">
    <source>
        <dbReference type="ARBA" id="ARBA00022989"/>
    </source>
</evidence>
<dbReference type="PRINTS" id="PR01072">
    <property type="entry name" value="PRESENILIN"/>
</dbReference>
<protein>
    <recommendedName>
        <fullName evidence="8">Presenilin</fullName>
        <ecNumber evidence="8">3.4.23.-</ecNumber>
    </recommendedName>
</protein>
<name>A0A3M7QK20_BRAPC</name>
<keyword evidence="5 8" id="KW-1133">Transmembrane helix</keyword>
<dbReference type="EC" id="3.4.23.-" evidence="8"/>
<dbReference type="SMART" id="SM00730">
    <property type="entry name" value="PSN"/>
    <property type="match status" value="1"/>
</dbReference>
<dbReference type="OrthoDB" id="20287at2759"/>
<feature type="transmembrane region" description="Helical" evidence="8">
    <location>
        <begin position="242"/>
        <end position="259"/>
    </location>
</feature>
<feature type="transmembrane region" description="Helical" evidence="8">
    <location>
        <begin position="411"/>
        <end position="432"/>
    </location>
</feature>
<evidence type="ECO:0000256" key="1">
    <source>
        <dbReference type="ARBA" id="ARBA00008604"/>
    </source>
</evidence>
<keyword evidence="8" id="KW-0378">Hydrolase</keyword>
<dbReference type="Proteomes" id="UP000276133">
    <property type="component" value="Unassembled WGS sequence"/>
</dbReference>